<dbReference type="AlphaFoldDB" id="A0AAP0S1U5"/>
<keyword evidence="1" id="KW-0472">Membrane</keyword>
<keyword evidence="3" id="KW-1185">Reference proteome</keyword>
<comment type="caution">
    <text evidence="2">The sequence shown here is derived from an EMBL/GenBank/DDBJ whole genome shotgun (WGS) entry which is preliminary data.</text>
</comment>
<sequence>MYNMRNINKKCFLKFVNSIFSTIALCRSWFNLIIYLKQLVLYYLLCFNFASQFLLFIDMKSVDFTHMHPWNIFVATNHFIETVIETLKSELYKFANLKRDAVKNQKKAIERSEILDHHFSNIHKKEK</sequence>
<accession>A0AAP0S1U5</accession>
<evidence type="ECO:0000256" key="1">
    <source>
        <dbReference type="SAM" id="Phobius"/>
    </source>
</evidence>
<protein>
    <submittedName>
        <fullName evidence="2">Uncharacterized protein</fullName>
    </submittedName>
</protein>
<evidence type="ECO:0000313" key="3">
    <source>
        <dbReference type="Proteomes" id="UP001415857"/>
    </source>
</evidence>
<organism evidence="2 3">
    <name type="scientific">Liquidambar formosana</name>
    <name type="common">Formosan gum</name>
    <dbReference type="NCBI Taxonomy" id="63359"/>
    <lineage>
        <taxon>Eukaryota</taxon>
        <taxon>Viridiplantae</taxon>
        <taxon>Streptophyta</taxon>
        <taxon>Embryophyta</taxon>
        <taxon>Tracheophyta</taxon>
        <taxon>Spermatophyta</taxon>
        <taxon>Magnoliopsida</taxon>
        <taxon>eudicotyledons</taxon>
        <taxon>Gunneridae</taxon>
        <taxon>Pentapetalae</taxon>
        <taxon>Saxifragales</taxon>
        <taxon>Altingiaceae</taxon>
        <taxon>Liquidambar</taxon>
    </lineage>
</organism>
<dbReference type="Proteomes" id="UP001415857">
    <property type="component" value="Unassembled WGS sequence"/>
</dbReference>
<dbReference type="EMBL" id="JBBPBK010000002">
    <property type="protein sequence ID" value="KAK9289473.1"/>
    <property type="molecule type" value="Genomic_DNA"/>
</dbReference>
<name>A0AAP0S1U5_LIQFO</name>
<feature type="transmembrane region" description="Helical" evidence="1">
    <location>
        <begin position="12"/>
        <end position="34"/>
    </location>
</feature>
<evidence type="ECO:0000313" key="2">
    <source>
        <dbReference type="EMBL" id="KAK9289473.1"/>
    </source>
</evidence>
<keyword evidence="1" id="KW-0812">Transmembrane</keyword>
<gene>
    <name evidence="2" type="ORF">L1049_007628</name>
</gene>
<proteinExistence type="predicted"/>
<reference evidence="2 3" key="1">
    <citation type="journal article" date="2024" name="Plant J.">
        <title>Genome sequences and population genomics reveal climatic adaptation and genomic divergence between two closely related sweetgum species.</title>
        <authorList>
            <person name="Xu W.Q."/>
            <person name="Ren C.Q."/>
            <person name="Zhang X.Y."/>
            <person name="Comes H.P."/>
            <person name="Liu X.H."/>
            <person name="Li Y.G."/>
            <person name="Kettle C.J."/>
            <person name="Jalonen R."/>
            <person name="Gaisberger H."/>
            <person name="Ma Y.Z."/>
            <person name="Qiu Y.X."/>
        </authorList>
    </citation>
    <scope>NUCLEOTIDE SEQUENCE [LARGE SCALE GENOMIC DNA]</scope>
    <source>
        <strain evidence="2">Hangzhou</strain>
    </source>
</reference>
<keyword evidence="1" id="KW-1133">Transmembrane helix</keyword>
<feature type="transmembrane region" description="Helical" evidence="1">
    <location>
        <begin position="40"/>
        <end position="57"/>
    </location>
</feature>